<evidence type="ECO:0000256" key="2">
    <source>
        <dbReference type="PROSITE-ProRule" id="PRU00169"/>
    </source>
</evidence>
<dbReference type="SUPFAM" id="SSF52172">
    <property type="entry name" value="CheY-like"/>
    <property type="match status" value="1"/>
</dbReference>
<dbReference type="PANTHER" id="PTHR43547:SF2">
    <property type="entry name" value="HYBRID SIGNAL TRANSDUCTION HISTIDINE KINASE C"/>
    <property type="match status" value="1"/>
</dbReference>
<dbReference type="InterPro" id="IPR011006">
    <property type="entry name" value="CheY-like_superfamily"/>
</dbReference>
<evidence type="ECO:0000313" key="5">
    <source>
        <dbReference type="Proteomes" id="UP000054770"/>
    </source>
</evidence>
<keyword evidence="4" id="KW-0808">Transferase</keyword>
<gene>
    <name evidence="4" type="ORF">AWB68_06557</name>
</gene>
<evidence type="ECO:0000313" key="4">
    <source>
        <dbReference type="EMBL" id="SAL82533.1"/>
    </source>
</evidence>
<evidence type="ECO:0000256" key="1">
    <source>
        <dbReference type="ARBA" id="ARBA00022553"/>
    </source>
</evidence>
<name>A0A158KP81_9BURK</name>
<dbReference type="OrthoDB" id="5421695at2"/>
<organism evidence="4 5">
    <name type="scientific">Caballeronia choica</name>
    <dbReference type="NCBI Taxonomy" id="326476"/>
    <lineage>
        <taxon>Bacteria</taxon>
        <taxon>Pseudomonadati</taxon>
        <taxon>Pseudomonadota</taxon>
        <taxon>Betaproteobacteria</taxon>
        <taxon>Burkholderiales</taxon>
        <taxon>Burkholderiaceae</taxon>
        <taxon>Caballeronia</taxon>
    </lineage>
</organism>
<sequence>MDSQSPMPAEDFRLLFEATPSALLILRPDGVFTIAAASDAYLKETLTVREEITVRAEDGLGIGLALVKSLVEQNQGTVSASSKGTGRGSEFTVRLPRVEGPPADATVSEENPVRVESKSLRILVVEDNVDVAESLGMVLEILGNVVAVEHEAQSAIKRAQQEPFDVYILDIGLPGMNGYELAHELRALPGCERAVFVAHTGYGQEEDKRMSAEAGFAHHLVKPVAIQELQQVLSDIAG</sequence>
<dbReference type="EMBL" id="FCON02000121">
    <property type="protein sequence ID" value="SAL82533.1"/>
    <property type="molecule type" value="Genomic_DNA"/>
</dbReference>
<dbReference type="Gene3D" id="3.40.50.2300">
    <property type="match status" value="1"/>
</dbReference>
<dbReference type="Pfam" id="PF00072">
    <property type="entry name" value="Response_reg"/>
    <property type="match status" value="1"/>
</dbReference>
<keyword evidence="4" id="KW-0418">Kinase</keyword>
<dbReference type="SMART" id="SM00448">
    <property type="entry name" value="REC"/>
    <property type="match status" value="1"/>
</dbReference>
<dbReference type="Proteomes" id="UP000054770">
    <property type="component" value="Unassembled WGS sequence"/>
</dbReference>
<proteinExistence type="predicted"/>
<dbReference type="PRINTS" id="PR00344">
    <property type="entry name" value="BCTRLSENSOR"/>
</dbReference>
<evidence type="ECO:0000259" key="3">
    <source>
        <dbReference type="PROSITE" id="PS50110"/>
    </source>
</evidence>
<dbReference type="GO" id="GO:0000155">
    <property type="term" value="F:phosphorelay sensor kinase activity"/>
    <property type="evidence" value="ECO:0007669"/>
    <property type="project" value="TreeGrafter"/>
</dbReference>
<dbReference type="Gene3D" id="3.30.565.10">
    <property type="entry name" value="Histidine kinase-like ATPase, C-terminal domain"/>
    <property type="match status" value="1"/>
</dbReference>
<dbReference type="PANTHER" id="PTHR43547">
    <property type="entry name" value="TWO-COMPONENT HISTIDINE KINASE"/>
    <property type="match status" value="1"/>
</dbReference>
<protein>
    <submittedName>
        <fullName evidence="4">PAS/PAC sensor hybrid histidine kinase</fullName>
    </submittedName>
</protein>
<feature type="modified residue" description="4-aspartylphosphate" evidence="2">
    <location>
        <position position="170"/>
    </location>
</feature>
<accession>A0A158KP81</accession>
<keyword evidence="5" id="KW-1185">Reference proteome</keyword>
<dbReference type="SUPFAM" id="SSF55874">
    <property type="entry name" value="ATPase domain of HSP90 chaperone/DNA topoisomerase II/histidine kinase"/>
    <property type="match status" value="1"/>
</dbReference>
<comment type="caution">
    <text evidence="4">The sequence shown here is derived from an EMBL/GenBank/DDBJ whole genome shotgun (WGS) entry which is preliminary data.</text>
</comment>
<dbReference type="InterPro" id="IPR001789">
    <property type="entry name" value="Sig_transdc_resp-reg_receiver"/>
</dbReference>
<dbReference type="RefSeq" id="WP_087648496.1">
    <property type="nucleotide sequence ID" value="NZ_FCON02000121.1"/>
</dbReference>
<feature type="domain" description="Response regulatory" evidence="3">
    <location>
        <begin position="121"/>
        <end position="237"/>
    </location>
</feature>
<dbReference type="InterPro" id="IPR036890">
    <property type="entry name" value="HATPase_C_sf"/>
</dbReference>
<dbReference type="CDD" id="cd17580">
    <property type="entry name" value="REC_2_DhkD-like"/>
    <property type="match status" value="1"/>
</dbReference>
<reference evidence="4" key="1">
    <citation type="submission" date="2016-01" db="EMBL/GenBank/DDBJ databases">
        <authorList>
            <person name="Peeters C."/>
        </authorList>
    </citation>
    <scope>NUCLEOTIDE SEQUENCE [LARGE SCALE GENOMIC DNA]</scope>
    <source>
        <strain evidence="4">LMG 22940</strain>
    </source>
</reference>
<dbReference type="AlphaFoldDB" id="A0A158KP81"/>
<dbReference type="InterPro" id="IPR004358">
    <property type="entry name" value="Sig_transdc_His_kin-like_C"/>
</dbReference>
<keyword evidence="1 2" id="KW-0597">Phosphoprotein</keyword>
<dbReference type="PROSITE" id="PS50110">
    <property type="entry name" value="RESPONSE_REGULATORY"/>
    <property type="match status" value="1"/>
</dbReference>